<dbReference type="NCBIfam" id="TIGR00229">
    <property type="entry name" value="sensory_box"/>
    <property type="match status" value="2"/>
</dbReference>
<dbReference type="InterPro" id="IPR000014">
    <property type="entry name" value="PAS"/>
</dbReference>
<evidence type="ECO:0000256" key="2">
    <source>
        <dbReference type="SAM" id="MobiDB-lite"/>
    </source>
</evidence>
<organism evidence="7 8">
    <name type="scientific">Oxalobacter formigenes OXCC13</name>
    <dbReference type="NCBI Taxonomy" id="556269"/>
    <lineage>
        <taxon>Bacteria</taxon>
        <taxon>Pseudomonadati</taxon>
        <taxon>Pseudomonadota</taxon>
        <taxon>Betaproteobacteria</taxon>
        <taxon>Burkholderiales</taxon>
        <taxon>Oxalobacteraceae</taxon>
        <taxon>Oxalobacter</taxon>
    </lineage>
</organism>
<feature type="domain" description="PAS" evidence="3">
    <location>
        <begin position="64"/>
        <end position="103"/>
    </location>
</feature>
<dbReference type="SMART" id="SM00091">
    <property type="entry name" value="PAS"/>
    <property type="match status" value="2"/>
</dbReference>
<keyword evidence="1" id="KW-0175">Coiled coil</keyword>
<dbReference type="Gene3D" id="3.30.450.20">
    <property type="entry name" value="PAS domain"/>
    <property type="match status" value="3"/>
</dbReference>
<reference evidence="7 8" key="1">
    <citation type="submission" date="2009-02" db="EMBL/GenBank/DDBJ databases">
        <title>The Genome Sequence of Oxalobacter formigenes OXCC13.</title>
        <authorList>
            <consortium name="The Broad Institute Genome Sequencing Platform"/>
            <person name="Ward D."/>
            <person name="Young S.K."/>
            <person name="Kodira C.D."/>
            <person name="Zeng Q."/>
            <person name="Koehrsen M."/>
            <person name="Alvarado L."/>
            <person name="Berlin A."/>
            <person name="Borenstein D."/>
            <person name="Chen Z."/>
            <person name="Engels R."/>
            <person name="Freedman E."/>
            <person name="Gellesch M."/>
            <person name="Goldberg J."/>
            <person name="Griggs A."/>
            <person name="Gujja S."/>
            <person name="Heiman D."/>
            <person name="Hepburn T."/>
            <person name="Howarth C."/>
            <person name="Jen D."/>
            <person name="Larson L."/>
            <person name="Lewis B."/>
            <person name="Mehta T."/>
            <person name="Park D."/>
            <person name="Pearson M."/>
            <person name="Roberts A."/>
            <person name="Saif S."/>
            <person name="Shea T."/>
            <person name="Shenoy N."/>
            <person name="Sisk P."/>
            <person name="Stolte C."/>
            <person name="Sykes S."/>
            <person name="Walk T."/>
            <person name="White J."/>
            <person name="Yandava C."/>
            <person name="Allison M.J."/>
            <person name="Lander E."/>
            <person name="Nusbaum C."/>
            <person name="Galagan J."/>
            <person name="Birren B."/>
        </authorList>
    </citation>
    <scope>NUCLEOTIDE SEQUENCE [LARGE SCALE GENOMIC DNA]</scope>
    <source>
        <strain evidence="7 8">OXCC13</strain>
    </source>
</reference>
<dbReference type="Pfam" id="PF00989">
    <property type="entry name" value="PAS"/>
    <property type="match status" value="1"/>
</dbReference>
<dbReference type="Pfam" id="PF00563">
    <property type="entry name" value="EAL"/>
    <property type="match status" value="1"/>
</dbReference>
<dbReference type="eggNOG" id="COG5001">
    <property type="taxonomic scope" value="Bacteria"/>
</dbReference>
<dbReference type="PROSITE" id="PS50113">
    <property type="entry name" value="PAC"/>
    <property type="match status" value="1"/>
</dbReference>
<protein>
    <submittedName>
        <fullName evidence="7">Diguanylate cyclase (GGDEF) domain protein</fullName>
    </submittedName>
</protein>
<dbReference type="PROSITE" id="PS50112">
    <property type="entry name" value="PAS"/>
    <property type="match status" value="2"/>
</dbReference>
<dbReference type="HOGENOM" id="CLU_000445_70_20_4"/>
<dbReference type="Pfam" id="PF08447">
    <property type="entry name" value="PAS_3"/>
    <property type="match status" value="1"/>
</dbReference>
<dbReference type="Gene3D" id="3.20.20.450">
    <property type="entry name" value="EAL domain"/>
    <property type="match status" value="1"/>
</dbReference>
<dbReference type="InterPro" id="IPR013767">
    <property type="entry name" value="PAS_fold"/>
</dbReference>
<feature type="coiled-coil region" evidence="1">
    <location>
        <begin position="160"/>
        <end position="190"/>
    </location>
</feature>
<dbReference type="InterPro" id="IPR029787">
    <property type="entry name" value="Nucleotide_cyclase"/>
</dbReference>
<dbReference type="GO" id="GO:0006355">
    <property type="term" value="P:regulation of DNA-templated transcription"/>
    <property type="evidence" value="ECO:0007669"/>
    <property type="project" value="InterPro"/>
</dbReference>
<dbReference type="STRING" id="847.BRW83_0897"/>
<dbReference type="Proteomes" id="UP000005089">
    <property type="component" value="Unassembled WGS sequence"/>
</dbReference>
<dbReference type="GO" id="GO:0003824">
    <property type="term" value="F:catalytic activity"/>
    <property type="evidence" value="ECO:0007669"/>
    <property type="project" value="UniProtKB-ARBA"/>
</dbReference>
<dbReference type="NCBIfam" id="TIGR00254">
    <property type="entry name" value="GGDEF"/>
    <property type="match status" value="1"/>
</dbReference>
<dbReference type="CDD" id="cd01949">
    <property type="entry name" value="GGDEF"/>
    <property type="match status" value="1"/>
</dbReference>
<accession>C3XAH6</accession>
<dbReference type="PROSITE" id="PS50883">
    <property type="entry name" value="EAL"/>
    <property type="match status" value="1"/>
</dbReference>
<dbReference type="InterPro" id="IPR000700">
    <property type="entry name" value="PAS-assoc_C"/>
</dbReference>
<dbReference type="PROSITE" id="PS50887">
    <property type="entry name" value="GGDEF"/>
    <property type="match status" value="1"/>
</dbReference>
<dbReference type="FunFam" id="3.30.70.270:FF:000001">
    <property type="entry name" value="Diguanylate cyclase domain protein"/>
    <property type="match status" value="1"/>
</dbReference>
<feature type="domain" description="EAL" evidence="5">
    <location>
        <begin position="618"/>
        <end position="870"/>
    </location>
</feature>
<dbReference type="SMART" id="SM00052">
    <property type="entry name" value="EAL"/>
    <property type="match status" value="1"/>
</dbReference>
<proteinExistence type="predicted"/>
<feature type="domain" description="PAS" evidence="3">
    <location>
        <begin position="319"/>
        <end position="364"/>
    </location>
</feature>
<dbReference type="Pfam" id="PF00990">
    <property type="entry name" value="GGDEF"/>
    <property type="match status" value="1"/>
</dbReference>
<feature type="region of interest" description="Disordered" evidence="2">
    <location>
        <begin position="1"/>
        <end position="62"/>
    </location>
</feature>
<dbReference type="InterPro" id="IPR035919">
    <property type="entry name" value="EAL_sf"/>
</dbReference>
<dbReference type="Gene3D" id="3.30.70.270">
    <property type="match status" value="1"/>
</dbReference>
<dbReference type="InterPro" id="IPR001633">
    <property type="entry name" value="EAL_dom"/>
</dbReference>
<dbReference type="Pfam" id="PF13188">
    <property type="entry name" value="PAS_8"/>
    <property type="match status" value="1"/>
</dbReference>
<dbReference type="SUPFAM" id="SSF55073">
    <property type="entry name" value="Nucleotide cyclase"/>
    <property type="match status" value="1"/>
</dbReference>
<dbReference type="SMART" id="SM00267">
    <property type="entry name" value="GGDEF"/>
    <property type="match status" value="1"/>
</dbReference>
<dbReference type="AlphaFoldDB" id="C3XAH6"/>
<evidence type="ECO:0000256" key="1">
    <source>
        <dbReference type="SAM" id="Coils"/>
    </source>
</evidence>
<evidence type="ECO:0000259" key="3">
    <source>
        <dbReference type="PROSITE" id="PS50112"/>
    </source>
</evidence>
<name>C3XAH6_OXAFO</name>
<dbReference type="InterPro" id="IPR000160">
    <property type="entry name" value="GGDEF_dom"/>
</dbReference>
<gene>
    <name evidence="7" type="ORF">OFBG_01230</name>
</gene>
<feature type="compositionally biased region" description="Basic and acidic residues" evidence="2">
    <location>
        <begin position="1"/>
        <end position="25"/>
    </location>
</feature>
<evidence type="ECO:0000259" key="4">
    <source>
        <dbReference type="PROSITE" id="PS50113"/>
    </source>
</evidence>
<feature type="domain" description="PAC" evidence="4">
    <location>
        <begin position="270"/>
        <end position="322"/>
    </location>
</feature>
<dbReference type="CDD" id="cd00130">
    <property type="entry name" value="PAS"/>
    <property type="match status" value="3"/>
</dbReference>
<dbReference type="SUPFAM" id="SSF55785">
    <property type="entry name" value="PYP-like sensor domain (PAS domain)"/>
    <property type="match status" value="3"/>
</dbReference>
<dbReference type="InterPro" id="IPR013655">
    <property type="entry name" value="PAS_fold_3"/>
</dbReference>
<evidence type="ECO:0000259" key="5">
    <source>
        <dbReference type="PROSITE" id="PS50883"/>
    </source>
</evidence>
<evidence type="ECO:0000313" key="7">
    <source>
        <dbReference type="EMBL" id="EEO30202.1"/>
    </source>
</evidence>
<dbReference type="EMBL" id="GG658170">
    <property type="protein sequence ID" value="EEO30202.1"/>
    <property type="molecule type" value="Genomic_DNA"/>
</dbReference>
<feature type="compositionally biased region" description="Polar residues" evidence="2">
    <location>
        <begin position="43"/>
        <end position="55"/>
    </location>
</feature>
<dbReference type="OrthoDB" id="9813903at2"/>
<dbReference type="InterPro" id="IPR043128">
    <property type="entry name" value="Rev_trsase/Diguanyl_cyclase"/>
</dbReference>
<evidence type="ECO:0000313" key="8">
    <source>
        <dbReference type="Proteomes" id="UP000005089"/>
    </source>
</evidence>
<sequence length="870" mass="98541">MQNDGNSEKRMKNSREFRQKEDESSSGKIQGDATPDDLFQTDPDPSNNLFATTGETDPLFSENNRTDYRRMFEKVPAAMLVLDKSGKILKANYAAARLLGHTPVRLEQTFFADYLKKADRDSFLIVTKKLKSSRNHSIWEGQTAKTERIFRMRSFSDDKNQNLLLSLEDITDEKKKLGREEARAQQLQEDSQLYRMAVERSEIGLWKASLSKKQAMEEMHFHFSDKGGDIFGFVSFADIGFTQFMDTIHSDSVEKIRGALRSAINSKIGFDIEIRINKPNGDFAWVNWKCFLIEENQTGAILLEGIALDITSHKTTEKALAIASSLFENNRDGIFIADQTGRITVVNYQFTRMTGLSQEQIMGNHQWYLQPGISDSSCYSQLCDVIICTDHEEMATFEKNREQRIEPTYLTIKIVRDMDEKIISYIGVLLDISQNDFLEDHTRYMIEHDFLTGLPNRILLLDRLGQTLIAAERNHRRAAVMFLDLDKFKHINDTLGHAIGDRLLQQVAQRLTQCVRKNDTVSRQGGDEFVILLSDIGEADDAAMVANNIMHTLSQNYQIENYEMSITSSIGIALFPEDGKEIDTLLKNADTAMYHAKENGRNAYQFFNAEMNLHLIERSQLEEDLKTALKNGDFFLEYQPIIDMHNQHMTGVEAFLRWNHPQFGILMPSRFLSIAENTGLIGPIGEWVINTACKQAKKWKDQGFSKTVSVNLSSIQLKQKDLLGTIKNALEENDLTPDFLELQITEGSITENIRTVIDLLNELRNMGVKIALDNFGNGCSSISHLKRVPIEKIKIDPSFIRALGTQSSDADVAGAIIAMAKNLNLKVSAGGVETTDQANRLKEIGCDEYQGYVISPTLPAKEINRLQLPN</sequence>
<keyword evidence="8" id="KW-1185">Reference proteome</keyword>
<evidence type="ECO:0000259" key="6">
    <source>
        <dbReference type="PROSITE" id="PS50887"/>
    </source>
</evidence>
<feature type="domain" description="GGDEF" evidence="6">
    <location>
        <begin position="476"/>
        <end position="609"/>
    </location>
</feature>
<dbReference type="InterPro" id="IPR052155">
    <property type="entry name" value="Biofilm_reg_signaling"/>
</dbReference>
<dbReference type="SUPFAM" id="SSF141868">
    <property type="entry name" value="EAL domain-like"/>
    <property type="match status" value="1"/>
</dbReference>
<dbReference type="CDD" id="cd01948">
    <property type="entry name" value="EAL"/>
    <property type="match status" value="1"/>
</dbReference>
<dbReference type="InterPro" id="IPR035965">
    <property type="entry name" value="PAS-like_dom_sf"/>
</dbReference>
<dbReference type="PANTHER" id="PTHR44757">
    <property type="entry name" value="DIGUANYLATE CYCLASE DGCP"/>
    <property type="match status" value="1"/>
</dbReference>
<dbReference type="PANTHER" id="PTHR44757:SF2">
    <property type="entry name" value="BIOFILM ARCHITECTURE MAINTENANCE PROTEIN MBAA"/>
    <property type="match status" value="1"/>
</dbReference>